<dbReference type="InterPro" id="IPR050952">
    <property type="entry name" value="TRIM-NHL_E3_ligases"/>
</dbReference>
<dbReference type="InterPro" id="IPR001258">
    <property type="entry name" value="NHL_repeat"/>
</dbReference>
<feature type="repeat" description="NHL" evidence="2">
    <location>
        <begin position="125"/>
        <end position="154"/>
    </location>
</feature>
<proteinExistence type="predicted"/>
<feature type="repeat" description="NHL" evidence="2">
    <location>
        <begin position="348"/>
        <end position="384"/>
    </location>
</feature>
<evidence type="ECO:0000256" key="1">
    <source>
        <dbReference type="ARBA" id="ARBA00022737"/>
    </source>
</evidence>
<gene>
    <name evidence="3" type="ORF">BES34_009580</name>
</gene>
<dbReference type="EMBL" id="MCRM02000008">
    <property type="protein sequence ID" value="PNV75138.1"/>
    <property type="molecule type" value="Genomic_DNA"/>
</dbReference>
<evidence type="ECO:0000256" key="2">
    <source>
        <dbReference type="PROSITE-ProRule" id="PRU00504"/>
    </source>
</evidence>
<dbReference type="SUPFAM" id="SSF101898">
    <property type="entry name" value="NHL repeat"/>
    <property type="match status" value="1"/>
</dbReference>
<dbReference type="PROSITE" id="PS51125">
    <property type="entry name" value="NHL"/>
    <property type="match status" value="2"/>
</dbReference>
<dbReference type="Pfam" id="PF01436">
    <property type="entry name" value="NHL"/>
    <property type="match status" value="1"/>
</dbReference>
<dbReference type="CDD" id="cd05819">
    <property type="entry name" value="NHL"/>
    <property type="match status" value="1"/>
</dbReference>
<evidence type="ECO:0008006" key="5">
    <source>
        <dbReference type="Google" id="ProtNLM"/>
    </source>
</evidence>
<keyword evidence="4" id="KW-1185">Reference proteome</keyword>
<protein>
    <recommendedName>
        <fullName evidence="5">NHL repeat protein</fullName>
    </recommendedName>
</protein>
<dbReference type="PANTHER" id="PTHR24104">
    <property type="entry name" value="E3 UBIQUITIN-PROTEIN LIGASE NHLRC1-RELATED"/>
    <property type="match status" value="1"/>
</dbReference>
<sequence>MIGGSRMISKKMAVSLGFSERKRAQIRMDSCNLPIFFLMSFVFISVSCMGEAASLCASGVLCGGKGGSSSIPLFLLSPTTTVSTPTTPSLTTETYPGFTATRVYGQPDFTSNAANNGGVSATSANNPTGVTVDSSGNVYIAEFSNNRILRFPLGSTTADTVYGQTGSFTTNIPNKGGIPTENTLNAPVHLSIDASGGLYVADAYANRGLYFPSGSTTATKVFGQPNFNTGNAVSGSGTNSFWNSWGIGAGNAGDVYITDYYNNRILYYPSGSSSATRIYGAGYEGNSCGAVNATSVCYPTDVVVDSNGGLYAVDYARSRVLYFPSGSTTATRVYGQPDLTSSGVNNGGRTANSLNSPKGIAMDTQGGLYVADKFNDRVLYYPPGSTTATRVYGKGGDFTSGAFGTSPTLLMQPGSIALDSSGGMYVVDAGNNRTLYFPPITVTH</sequence>
<evidence type="ECO:0000313" key="4">
    <source>
        <dbReference type="Proteomes" id="UP000094669"/>
    </source>
</evidence>
<comment type="caution">
    <text evidence="3">The sequence shown here is derived from an EMBL/GenBank/DDBJ whole genome shotgun (WGS) entry which is preliminary data.</text>
</comment>
<accession>A0ABX4YIM8</accession>
<organism evidence="3 4">
    <name type="scientific">Leptospira inadai serovar Lyme</name>
    <dbReference type="NCBI Taxonomy" id="293084"/>
    <lineage>
        <taxon>Bacteria</taxon>
        <taxon>Pseudomonadati</taxon>
        <taxon>Spirochaetota</taxon>
        <taxon>Spirochaetia</taxon>
        <taxon>Leptospirales</taxon>
        <taxon>Leptospiraceae</taxon>
        <taxon>Leptospira</taxon>
    </lineage>
</organism>
<name>A0ABX4YIM8_9LEPT</name>
<dbReference type="PANTHER" id="PTHR24104:SF25">
    <property type="entry name" value="PROTEIN LIN-41"/>
    <property type="match status" value="1"/>
</dbReference>
<evidence type="ECO:0000313" key="3">
    <source>
        <dbReference type="EMBL" id="PNV75138.1"/>
    </source>
</evidence>
<dbReference type="Gene3D" id="2.40.10.500">
    <property type="match status" value="4"/>
</dbReference>
<reference evidence="3" key="1">
    <citation type="submission" date="2018-01" db="EMBL/GenBank/DDBJ databases">
        <title>Genomic characterization of Leptospira inadai serogroup Lyme isolated from captured rat in Brazil and comparative analysis with human reference strain.</title>
        <authorList>
            <person name="Moreno L.Z."/>
            <person name="Loureiro A.P."/>
            <person name="Miraglia F."/>
            <person name="Kremer F.S."/>
            <person name="Eslabao M.R."/>
            <person name="Dellagostin O.A."/>
            <person name="Lilenbaum W."/>
            <person name="Moreno A.M."/>
        </authorList>
    </citation>
    <scope>NUCLEOTIDE SEQUENCE [LARGE SCALE GENOMIC DNA]</scope>
    <source>
        <strain evidence="3">M34/99</strain>
    </source>
</reference>
<dbReference type="Proteomes" id="UP000094669">
    <property type="component" value="Unassembled WGS sequence"/>
</dbReference>
<keyword evidence="1" id="KW-0677">Repeat</keyword>